<dbReference type="Proteomes" id="UP001183648">
    <property type="component" value="Unassembled WGS sequence"/>
</dbReference>
<feature type="chain" id="PRO_5047454603" description="Secreted protein" evidence="1">
    <location>
        <begin position="25"/>
        <end position="167"/>
    </location>
</feature>
<reference evidence="2 3" key="1">
    <citation type="submission" date="2023-07" db="EMBL/GenBank/DDBJ databases">
        <title>Sequencing the genomes of 1000 actinobacteria strains.</title>
        <authorList>
            <person name="Klenk H.-P."/>
        </authorList>
    </citation>
    <scope>NUCLEOTIDE SEQUENCE [LARGE SCALE GENOMIC DNA]</scope>
    <source>
        <strain evidence="2 3">DSM 19426</strain>
    </source>
</reference>
<feature type="signal peptide" evidence="1">
    <location>
        <begin position="1"/>
        <end position="24"/>
    </location>
</feature>
<evidence type="ECO:0000256" key="1">
    <source>
        <dbReference type="SAM" id="SignalP"/>
    </source>
</evidence>
<organism evidence="2 3">
    <name type="scientific">Nocardioides marmoribigeumensis</name>
    <dbReference type="NCBI Taxonomy" id="433649"/>
    <lineage>
        <taxon>Bacteria</taxon>
        <taxon>Bacillati</taxon>
        <taxon>Actinomycetota</taxon>
        <taxon>Actinomycetes</taxon>
        <taxon>Propionibacteriales</taxon>
        <taxon>Nocardioidaceae</taxon>
        <taxon>Nocardioides</taxon>
    </lineage>
</organism>
<protein>
    <recommendedName>
        <fullName evidence="4">Secreted protein</fullName>
    </recommendedName>
</protein>
<gene>
    <name evidence="2" type="ORF">J2S63_000737</name>
</gene>
<dbReference type="EMBL" id="JAVDYG010000001">
    <property type="protein sequence ID" value="MDR7361184.1"/>
    <property type="molecule type" value="Genomic_DNA"/>
</dbReference>
<dbReference type="RefSeq" id="WP_310298763.1">
    <property type="nucleotide sequence ID" value="NZ_BAAAPS010000014.1"/>
</dbReference>
<sequence length="167" mass="16592">MTRLLPVAVLGAVAVLTTATPADALSITAPGPTDLGTTQSGGTLTAQLGPVTVSSNVALATGWVATVSLSGAFTVIQAGRTATFPASRVQYWSGSATALTGLTVGLCTPGQATSLLAQTLTSPRTAYTCPAIVALSSSLTWRPTLVVTTQGSDPVGTYSGTITHSVA</sequence>
<keyword evidence="3" id="KW-1185">Reference proteome</keyword>
<evidence type="ECO:0000313" key="3">
    <source>
        <dbReference type="Proteomes" id="UP001183648"/>
    </source>
</evidence>
<proteinExistence type="predicted"/>
<accession>A0ABU2BT60</accession>
<keyword evidence="1" id="KW-0732">Signal</keyword>
<name>A0ABU2BT60_9ACTN</name>
<comment type="caution">
    <text evidence="2">The sequence shown here is derived from an EMBL/GenBank/DDBJ whole genome shotgun (WGS) entry which is preliminary data.</text>
</comment>
<evidence type="ECO:0008006" key="4">
    <source>
        <dbReference type="Google" id="ProtNLM"/>
    </source>
</evidence>
<evidence type="ECO:0000313" key="2">
    <source>
        <dbReference type="EMBL" id="MDR7361184.1"/>
    </source>
</evidence>